<sequence length="40" mass="4174">MNGLAASDVGGATVPAGFTRIQAFRAGLTGDAERCYQRFP</sequence>
<gene>
    <name evidence="1" type="ORF">C1Y40_05253</name>
</gene>
<dbReference type="Proteomes" id="UP000238296">
    <property type="component" value="Unassembled WGS sequence"/>
</dbReference>
<accession>A0A2S8BD73</accession>
<evidence type="ECO:0000313" key="2">
    <source>
        <dbReference type="Proteomes" id="UP000238296"/>
    </source>
</evidence>
<organism evidence="1 2">
    <name type="scientific">Mycobacterium talmoniae</name>
    <dbReference type="NCBI Taxonomy" id="1858794"/>
    <lineage>
        <taxon>Bacteria</taxon>
        <taxon>Bacillati</taxon>
        <taxon>Actinomycetota</taxon>
        <taxon>Actinomycetes</taxon>
        <taxon>Mycobacteriales</taxon>
        <taxon>Mycobacteriaceae</taxon>
        <taxon>Mycobacterium</taxon>
    </lineage>
</organism>
<reference evidence="1 2" key="1">
    <citation type="journal article" date="2017" name="Int. J. Syst. Evol. Microbiol.">
        <title>Mycobacterium talmoniae sp. nov., a slowly growing mycobacterium isolated from human respiratory samples.</title>
        <authorList>
            <person name="Davidson R.M."/>
            <person name="DeGroote M.A."/>
            <person name="Marola J.L."/>
            <person name="Buss S."/>
            <person name="Jones V."/>
            <person name="McNeil M.R."/>
            <person name="Freifeld A.G."/>
            <person name="Elaine Epperson L."/>
            <person name="Hasan N.A."/>
            <person name="Jackson M."/>
            <person name="Iwen P.C."/>
            <person name="Salfinger M."/>
            <person name="Strong M."/>
        </authorList>
    </citation>
    <scope>NUCLEOTIDE SEQUENCE [LARGE SCALE GENOMIC DNA]</scope>
    <source>
        <strain evidence="1 2">ATCC BAA-2683</strain>
    </source>
</reference>
<proteinExistence type="predicted"/>
<dbReference type="AlphaFoldDB" id="A0A2S8BD73"/>
<dbReference type="EMBL" id="PPEA01000758">
    <property type="protein sequence ID" value="PQM44593.1"/>
    <property type="molecule type" value="Genomic_DNA"/>
</dbReference>
<protein>
    <submittedName>
        <fullName evidence="1">Uncharacterized protein</fullName>
    </submittedName>
</protein>
<name>A0A2S8BD73_9MYCO</name>
<comment type="caution">
    <text evidence="1">The sequence shown here is derived from an EMBL/GenBank/DDBJ whole genome shotgun (WGS) entry which is preliminary data.</text>
</comment>
<evidence type="ECO:0000313" key="1">
    <source>
        <dbReference type="EMBL" id="PQM44593.1"/>
    </source>
</evidence>